<dbReference type="GO" id="GO:0006508">
    <property type="term" value="P:proteolysis"/>
    <property type="evidence" value="ECO:0007669"/>
    <property type="project" value="UniProtKB-KW"/>
</dbReference>
<dbReference type="SUPFAM" id="SSF102712">
    <property type="entry name" value="JAB1/MPN domain"/>
    <property type="match status" value="1"/>
</dbReference>
<evidence type="ECO:0000256" key="4">
    <source>
        <dbReference type="ARBA" id="ARBA00022833"/>
    </source>
</evidence>
<keyword evidence="1" id="KW-0645">Protease</keyword>
<organism evidence="7 8">
    <name type="scientific">Deinococcus radiophilus</name>
    <dbReference type="NCBI Taxonomy" id="32062"/>
    <lineage>
        <taxon>Bacteria</taxon>
        <taxon>Thermotogati</taxon>
        <taxon>Deinococcota</taxon>
        <taxon>Deinococci</taxon>
        <taxon>Deinococcales</taxon>
        <taxon>Deinococcaceae</taxon>
        <taxon>Deinococcus</taxon>
    </lineage>
</organism>
<gene>
    <name evidence="7" type="ORF">EJ104_01050</name>
</gene>
<name>A0A3S0IT60_9DEIO</name>
<protein>
    <submittedName>
        <fullName evidence="7">M67 family peptidase</fullName>
    </submittedName>
</protein>
<evidence type="ECO:0000256" key="1">
    <source>
        <dbReference type="ARBA" id="ARBA00022670"/>
    </source>
</evidence>
<dbReference type="OrthoDB" id="9802958at2"/>
<dbReference type="RefSeq" id="WP_126350898.1">
    <property type="nucleotide sequence ID" value="NZ_CP086380.1"/>
</dbReference>
<reference evidence="7 8" key="1">
    <citation type="submission" date="2018-12" db="EMBL/GenBank/DDBJ databases">
        <title>Deinococcus radiophilus ATCC 27603 genome sequencing and assembly.</title>
        <authorList>
            <person name="Maclea K.S."/>
            <person name="Maynard C.R."/>
        </authorList>
    </citation>
    <scope>NUCLEOTIDE SEQUENCE [LARGE SCALE GENOMIC DNA]</scope>
    <source>
        <strain evidence="7 8">ATCC 27603</strain>
    </source>
</reference>
<feature type="domain" description="JAB" evidence="6">
    <location>
        <begin position="12"/>
        <end position="111"/>
    </location>
</feature>
<evidence type="ECO:0000259" key="6">
    <source>
        <dbReference type="Pfam" id="PF14464"/>
    </source>
</evidence>
<keyword evidence="2" id="KW-0479">Metal-binding</keyword>
<dbReference type="Proteomes" id="UP000277766">
    <property type="component" value="Unassembled WGS sequence"/>
</dbReference>
<dbReference type="InterPro" id="IPR028090">
    <property type="entry name" value="JAB_dom_prok"/>
</dbReference>
<dbReference type="CDD" id="cd08070">
    <property type="entry name" value="MPN_like"/>
    <property type="match status" value="1"/>
</dbReference>
<dbReference type="InterPro" id="IPR051929">
    <property type="entry name" value="VirAsm_ModProt"/>
</dbReference>
<dbReference type="Gene3D" id="3.40.140.10">
    <property type="entry name" value="Cytidine Deaminase, domain 2"/>
    <property type="match status" value="1"/>
</dbReference>
<proteinExistence type="predicted"/>
<dbReference type="PANTHER" id="PTHR34858">
    <property type="entry name" value="CYSO-CYSTEINE PEPTIDASE"/>
    <property type="match status" value="1"/>
</dbReference>
<keyword evidence="5" id="KW-0482">Metalloprotease</keyword>
<evidence type="ECO:0000256" key="2">
    <source>
        <dbReference type="ARBA" id="ARBA00022723"/>
    </source>
</evidence>
<dbReference type="Pfam" id="PF14464">
    <property type="entry name" value="Prok-JAB"/>
    <property type="match status" value="1"/>
</dbReference>
<sequence>MPSAPPRLHLPDPLRRQLWGHAQAQAPEECVGVLAGWEVEGGWQADAYAPLPNVAPRPQVQYQADPAALIRVLRGFREQELELVGIFHSHPRGPSIPSPADIAAAGYDVPYLIADLSAASLRAFLLPHIQEIRLTSSLNE</sequence>
<dbReference type="GO" id="GO:0008235">
    <property type="term" value="F:metalloexopeptidase activity"/>
    <property type="evidence" value="ECO:0007669"/>
    <property type="project" value="TreeGrafter"/>
</dbReference>
<keyword evidence="4" id="KW-0862">Zinc</keyword>
<evidence type="ECO:0000256" key="3">
    <source>
        <dbReference type="ARBA" id="ARBA00022801"/>
    </source>
</evidence>
<dbReference type="GO" id="GO:0008270">
    <property type="term" value="F:zinc ion binding"/>
    <property type="evidence" value="ECO:0007669"/>
    <property type="project" value="TreeGrafter"/>
</dbReference>
<evidence type="ECO:0000313" key="8">
    <source>
        <dbReference type="Proteomes" id="UP000277766"/>
    </source>
</evidence>
<dbReference type="AlphaFoldDB" id="A0A3S0IT60"/>
<evidence type="ECO:0000256" key="5">
    <source>
        <dbReference type="ARBA" id="ARBA00023049"/>
    </source>
</evidence>
<keyword evidence="8" id="KW-1185">Reference proteome</keyword>
<accession>A0A3S0IT60</accession>
<evidence type="ECO:0000313" key="7">
    <source>
        <dbReference type="EMBL" id="RTR30870.1"/>
    </source>
</evidence>
<keyword evidence="3" id="KW-0378">Hydrolase</keyword>
<dbReference type="EMBL" id="RXPE01000001">
    <property type="protein sequence ID" value="RTR30870.1"/>
    <property type="molecule type" value="Genomic_DNA"/>
</dbReference>
<dbReference type="PANTHER" id="PTHR34858:SF1">
    <property type="entry name" value="CYSO-CYSTEINE PEPTIDASE"/>
    <property type="match status" value="1"/>
</dbReference>
<comment type="caution">
    <text evidence="7">The sequence shown here is derived from an EMBL/GenBank/DDBJ whole genome shotgun (WGS) entry which is preliminary data.</text>
</comment>